<reference evidence="2 3" key="1">
    <citation type="submission" date="2024-09" db="EMBL/GenBank/DDBJ databases">
        <authorList>
            <person name="Sun Q."/>
            <person name="Mori K."/>
        </authorList>
    </citation>
    <scope>NUCLEOTIDE SEQUENCE [LARGE SCALE GENOMIC DNA]</scope>
    <source>
        <strain evidence="2 3">JCM 15389</strain>
    </source>
</reference>
<dbReference type="EMBL" id="JBHLYQ010000020">
    <property type="protein sequence ID" value="MFC0081199.1"/>
    <property type="molecule type" value="Genomic_DNA"/>
</dbReference>
<dbReference type="Gene3D" id="3.90.226.10">
    <property type="entry name" value="2-enoyl-CoA Hydratase, Chain A, domain 1"/>
    <property type="match status" value="1"/>
</dbReference>
<gene>
    <name evidence="2" type="ORF">ACFFRE_03365</name>
</gene>
<organism evidence="2 3">
    <name type="scientific">Aciditerrimonas ferrireducens</name>
    <dbReference type="NCBI Taxonomy" id="667306"/>
    <lineage>
        <taxon>Bacteria</taxon>
        <taxon>Bacillati</taxon>
        <taxon>Actinomycetota</taxon>
        <taxon>Acidimicrobiia</taxon>
        <taxon>Acidimicrobiales</taxon>
        <taxon>Acidimicrobiaceae</taxon>
        <taxon>Aciditerrimonas</taxon>
    </lineage>
</organism>
<dbReference type="InterPro" id="IPR029045">
    <property type="entry name" value="ClpP/crotonase-like_dom_sf"/>
</dbReference>
<dbReference type="Pfam" id="PF00378">
    <property type="entry name" value="ECH_1"/>
    <property type="match status" value="1"/>
</dbReference>
<sequence length="259" mass="27086">MTAATTPEGPPVRVEQDGPVARVILDQPERRNVLSTAMVDALADALQQLRTQPGVRVVVLGHRGPAFCAGADLRSGGLAGLRSRVDLPGLLQMVQGLPQPVLAEVDGACLGGGMGLVAAADLVVASTRASFGFSEVRVGVAPAVVAVVALPKLGLAQARRWFLTGERFGADQAAAMGLVCEVAEPDDLPGTRDRLVHALLQGAPGAQAATKRVLATLPELPPEAAYAWAQQLSRQLFEGEEGQEGMAAFLERRSPRWVP</sequence>
<dbReference type="CDD" id="cd06558">
    <property type="entry name" value="crotonase-like"/>
    <property type="match status" value="1"/>
</dbReference>
<dbReference type="Proteomes" id="UP001589788">
    <property type="component" value="Unassembled WGS sequence"/>
</dbReference>
<proteinExistence type="inferred from homology"/>
<keyword evidence="3" id="KW-1185">Reference proteome</keyword>
<dbReference type="RefSeq" id="WP_377788202.1">
    <property type="nucleotide sequence ID" value="NZ_JBHLYQ010000020.1"/>
</dbReference>
<protein>
    <submittedName>
        <fullName evidence="2">Enoyl-CoA hydratase/isomerase family protein</fullName>
    </submittedName>
</protein>
<comment type="caution">
    <text evidence="2">The sequence shown here is derived from an EMBL/GenBank/DDBJ whole genome shotgun (WGS) entry which is preliminary data.</text>
</comment>
<comment type="similarity">
    <text evidence="1">Belongs to the enoyl-CoA hydratase/isomerase family.</text>
</comment>
<evidence type="ECO:0000313" key="2">
    <source>
        <dbReference type="EMBL" id="MFC0081199.1"/>
    </source>
</evidence>
<dbReference type="SUPFAM" id="SSF52096">
    <property type="entry name" value="ClpP/crotonase"/>
    <property type="match status" value="1"/>
</dbReference>
<evidence type="ECO:0000313" key="3">
    <source>
        <dbReference type="Proteomes" id="UP001589788"/>
    </source>
</evidence>
<accession>A0ABV6C0I8</accession>
<name>A0ABV6C0I8_9ACTN</name>
<dbReference type="InterPro" id="IPR051683">
    <property type="entry name" value="Enoyl-CoA_Hydratase/Isomerase"/>
</dbReference>
<dbReference type="InterPro" id="IPR001753">
    <property type="entry name" value="Enoyl-CoA_hydra/iso"/>
</dbReference>
<dbReference type="Gene3D" id="1.10.12.10">
    <property type="entry name" value="Lyase 2-enoyl-coa Hydratase, Chain A, domain 2"/>
    <property type="match status" value="1"/>
</dbReference>
<dbReference type="InterPro" id="IPR014748">
    <property type="entry name" value="Enoyl-CoA_hydra_C"/>
</dbReference>
<dbReference type="PANTHER" id="PTHR42964">
    <property type="entry name" value="ENOYL-COA HYDRATASE"/>
    <property type="match status" value="1"/>
</dbReference>
<evidence type="ECO:0000256" key="1">
    <source>
        <dbReference type="ARBA" id="ARBA00005254"/>
    </source>
</evidence>
<dbReference type="PANTHER" id="PTHR42964:SF1">
    <property type="entry name" value="POLYKETIDE BIOSYNTHESIS ENOYL-COA HYDRATASE PKSH-RELATED"/>
    <property type="match status" value="1"/>
</dbReference>